<name>A0A1R4IL28_9MICO</name>
<accession>A0A1R4IL28</accession>
<dbReference type="Proteomes" id="UP000196778">
    <property type="component" value="Unassembled WGS sequence"/>
</dbReference>
<keyword evidence="2" id="KW-1185">Reference proteome</keyword>
<gene>
    <name evidence="1" type="ORF">FM119_02275</name>
</gene>
<evidence type="ECO:0000313" key="2">
    <source>
        <dbReference type="Proteomes" id="UP000196778"/>
    </source>
</evidence>
<proteinExistence type="predicted"/>
<dbReference type="AlphaFoldDB" id="A0A1R4IL28"/>
<dbReference type="EMBL" id="FUKR01000014">
    <property type="protein sequence ID" value="SJN20355.1"/>
    <property type="molecule type" value="Genomic_DNA"/>
</dbReference>
<reference evidence="2" key="1">
    <citation type="submission" date="2017-02" db="EMBL/GenBank/DDBJ databases">
        <authorList>
            <person name="Dridi B."/>
        </authorList>
    </citation>
    <scope>NUCLEOTIDE SEQUENCE [LARGE SCALE GENOMIC DNA]</scope>
    <source>
        <strain evidence="2">EB411</strain>
    </source>
</reference>
<organism evidence="1 2">
    <name type="scientific">Mycetocola reblochoni REB411</name>
    <dbReference type="NCBI Taxonomy" id="1255698"/>
    <lineage>
        <taxon>Bacteria</taxon>
        <taxon>Bacillati</taxon>
        <taxon>Actinomycetota</taxon>
        <taxon>Actinomycetes</taxon>
        <taxon>Micrococcales</taxon>
        <taxon>Microbacteriaceae</taxon>
        <taxon>Mycetocola</taxon>
    </lineage>
</organism>
<protein>
    <submittedName>
        <fullName evidence="1">Uncharacterized protein</fullName>
    </submittedName>
</protein>
<evidence type="ECO:0000313" key="1">
    <source>
        <dbReference type="EMBL" id="SJN20355.1"/>
    </source>
</evidence>
<sequence>MRTVHACAVEAGPVLVYPVGGSAAVSARRVPVSSCVGHRSVL</sequence>